<name>A0A2G8REN1_9RHOB</name>
<accession>A0A2G8REN1</accession>
<evidence type="ECO:0000259" key="2">
    <source>
        <dbReference type="Pfam" id="PF00561"/>
    </source>
</evidence>
<dbReference type="OrthoDB" id="9804723at2"/>
<organism evidence="3 4">
    <name type="scientific">Puniceibacterium antarcticum</name>
    <dbReference type="NCBI Taxonomy" id="1206336"/>
    <lineage>
        <taxon>Bacteria</taxon>
        <taxon>Pseudomonadati</taxon>
        <taxon>Pseudomonadota</taxon>
        <taxon>Alphaproteobacteria</taxon>
        <taxon>Rhodobacterales</taxon>
        <taxon>Paracoccaceae</taxon>
        <taxon>Puniceibacterium</taxon>
    </lineage>
</organism>
<dbReference type="RefSeq" id="WP_099911081.1">
    <property type="nucleotide sequence ID" value="NZ_AWWI01000070.1"/>
</dbReference>
<dbReference type="AlphaFoldDB" id="A0A2G8REN1"/>
<dbReference type="InterPro" id="IPR000073">
    <property type="entry name" value="AB_hydrolase_1"/>
</dbReference>
<dbReference type="PRINTS" id="PR00111">
    <property type="entry name" value="ABHYDROLASE"/>
</dbReference>
<keyword evidence="4" id="KW-1185">Reference proteome</keyword>
<dbReference type="Gene3D" id="3.40.50.1820">
    <property type="entry name" value="alpha/beta hydrolase"/>
    <property type="match status" value="1"/>
</dbReference>
<gene>
    <name evidence="3" type="ORF">P775_11630</name>
</gene>
<dbReference type="EMBL" id="AWWI01000070">
    <property type="protein sequence ID" value="PIL19999.1"/>
    <property type="molecule type" value="Genomic_DNA"/>
</dbReference>
<evidence type="ECO:0000313" key="4">
    <source>
        <dbReference type="Proteomes" id="UP000231259"/>
    </source>
</evidence>
<comment type="caution">
    <text evidence="3">The sequence shown here is derived from an EMBL/GenBank/DDBJ whole genome shotgun (WGS) entry which is preliminary data.</text>
</comment>
<dbReference type="InterPro" id="IPR029058">
    <property type="entry name" value="AB_hydrolase_fold"/>
</dbReference>
<dbReference type="SUPFAM" id="SSF53474">
    <property type="entry name" value="alpha/beta-Hydrolases"/>
    <property type="match status" value="1"/>
</dbReference>
<dbReference type="InterPro" id="IPR000639">
    <property type="entry name" value="Epox_hydrolase-like"/>
</dbReference>
<evidence type="ECO:0000256" key="1">
    <source>
        <dbReference type="ARBA" id="ARBA00022801"/>
    </source>
</evidence>
<dbReference type="PRINTS" id="PR00412">
    <property type="entry name" value="EPOXHYDRLASE"/>
</dbReference>
<dbReference type="Pfam" id="PF00561">
    <property type="entry name" value="Abhydrolase_1"/>
    <property type="match status" value="1"/>
</dbReference>
<dbReference type="GO" id="GO:0016787">
    <property type="term" value="F:hydrolase activity"/>
    <property type="evidence" value="ECO:0007669"/>
    <property type="project" value="UniProtKB-KW"/>
</dbReference>
<protein>
    <recommendedName>
        <fullName evidence="2">AB hydrolase-1 domain-containing protein</fullName>
    </recommendedName>
</protein>
<evidence type="ECO:0000313" key="3">
    <source>
        <dbReference type="EMBL" id="PIL19999.1"/>
    </source>
</evidence>
<dbReference type="Proteomes" id="UP000231259">
    <property type="component" value="Unassembled WGS sequence"/>
</dbReference>
<proteinExistence type="predicted"/>
<sequence length="291" mass="31178">MSATQWNDFRTERIDTGSANLAVRIGGSGPPLVLLHGFPQHSLMWRQVAPLLADRFTVIVPDQRGMGASSIPENMATKTDLSNDLARALDHLGHAQACVAGYDLGAGVAVAFARDHPERVTRLAVLEFVLAGFGLESAMAPKAGWNAGSNWHFAVFAAPDVAVWLFAGREREMLEWFFWHESHQGASVVVADDLDAYARALSRPGALRAGAGHYASIFQDATDNAPLKSTPLSMPVLAVGGASHAGPMLQQMWQAVAQDLSTAVIPGAGHWLADENPADTAQALREFFTET</sequence>
<keyword evidence="1" id="KW-0378">Hydrolase</keyword>
<feature type="domain" description="AB hydrolase-1" evidence="2">
    <location>
        <begin position="30"/>
        <end position="277"/>
    </location>
</feature>
<reference evidence="3 4" key="1">
    <citation type="submission" date="2013-09" db="EMBL/GenBank/DDBJ databases">
        <title>Genome sequencing of Phaeobacter antarcticus sp. nov. SM1211.</title>
        <authorList>
            <person name="Zhang X.-Y."/>
            <person name="Liu C."/>
            <person name="Chen X.-L."/>
            <person name="Xie B.-B."/>
            <person name="Qin Q.-L."/>
            <person name="Rong J.-C."/>
            <person name="Zhang Y.-Z."/>
        </authorList>
    </citation>
    <scope>NUCLEOTIDE SEQUENCE [LARGE SCALE GENOMIC DNA]</scope>
    <source>
        <strain evidence="3 4">SM1211</strain>
    </source>
</reference>
<dbReference type="PANTHER" id="PTHR43329">
    <property type="entry name" value="EPOXIDE HYDROLASE"/>
    <property type="match status" value="1"/>
</dbReference>